<dbReference type="EMBL" id="JAEFBK010000011">
    <property type="protein sequence ID" value="KAG7553477.1"/>
    <property type="molecule type" value="Genomic_DNA"/>
</dbReference>
<keyword evidence="2" id="KW-1185">Reference proteome</keyword>
<name>A0A8T1Z3T5_9BRAS</name>
<evidence type="ECO:0000313" key="2">
    <source>
        <dbReference type="Proteomes" id="UP000694240"/>
    </source>
</evidence>
<comment type="caution">
    <text evidence="1">The sequence shown here is derived from an EMBL/GenBank/DDBJ whole genome shotgun (WGS) entry which is preliminary data.</text>
</comment>
<sequence>MEESWRRRRILSYYKPNSETKSIDEKASGEA</sequence>
<organism evidence="1 2">
    <name type="scientific">Arabidopsis thaliana x Arabidopsis arenosa</name>
    <dbReference type="NCBI Taxonomy" id="1240361"/>
    <lineage>
        <taxon>Eukaryota</taxon>
        <taxon>Viridiplantae</taxon>
        <taxon>Streptophyta</taxon>
        <taxon>Embryophyta</taxon>
        <taxon>Tracheophyta</taxon>
        <taxon>Spermatophyta</taxon>
        <taxon>Magnoliopsida</taxon>
        <taxon>eudicotyledons</taxon>
        <taxon>Gunneridae</taxon>
        <taxon>Pentapetalae</taxon>
        <taxon>rosids</taxon>
        <taxon>malvids</taxon>
        <taxon>Brassicales</taxon>
        <taxon>Brassicaceae</taxon>
        <taxon>Camelineae</taxon>
        <taxon>Arabidopsis</taxon>
    </lineage>
</organism>
<dbReference type="Proteomes" id="UP000694240">
    <property type="component" value="Chromosome 11"/>
</dbReference>
<dbReference type="AlphaFoldDB" id="A0A8T1Z3T5"/>
<proteinExistence type="predicted"/>
<feature type="non-terminal residue" evidence="1">
    <location>
        <position position="31"/>
    </location>
</feature>
<protein>
    <submittedName>
        <fullName evidence="1">Uncharacterized protein</fullName>
    </submittedName>
</protein>
<gene>
    <name evidence="1" type="ORF">ISN45_Aa06g039960</name>
</gene>
<reference evidence="1 2" key="1">
    <citation type="submission" date="2020-12" db="EMBL/GenBank/DDBJ databases">
        <title>Concerted genomic and epigenomic changes stabilize Arabidopsis allopolyploids.</title>
        <authorList>
            <person name="Chen Z."/>
        </authorList>
    </citation>
    <scope>NUCLEOTIDE SEQUENCE [LARGE SCALE GENOMIC DNA]</scope>
    <source>
        <strain evidence="1">Allo738</strain>
        <tissue evidence="1">Leaf</tissue>
    </source>
</reference>
<accession>A0A8T1Z3T5</accession>
<evidence type="ECO:0000313" key="1">
    <source>
        <dbReference type="EMBL" id="KAG7553477.1"/>
    </source>
</evidence>